<dbReference type="GO" id="GO:0016787">
    <property type="term" value="F:hydrolase activity"/>
    <property type="evidence" value="ECO:0007669"/>
    <property type="project" value="UniProtKB-KW"/>
</dbReference>
<evidence type="ECO:0000256" key="9">
    <source>
        <dbReference type="ARBA" id="ARBA00034617"/>
    </source>
</evidence>
<dbReference type="NCBIfam" id="TIGR00614">
    <property type="entry name" value="recQ_fam"/>
    <property type="match status" value="1"/>
</dbReference>
<dbReference type="Pfam" id="PF16124">
    <property type="entry name" value="RecQ_Zn_bind"/>
    <property type="match status" value="1"/>
</dbReference>
<reference evidence="16" key="1">
    <citation type="submission" date="2020-02" db="EMBL/GenBank/DDBJ databases">
        <authorList>
            <person name="Meier V. D."/>
        </authorList>
    </citation>
    <scope>NUCLEOTIDE SEQUENCE</scope>
    <source>
        <strain evidence="16">AVDCRST_MAG79</strain>
    </source>
</reference>
<feature type="domain" description="Helicase C-terminal" evidence="15">
    <location>
        <begin position="237"/>
        <end position="402"/>
    </location>
</feature>
<dbReference type="SMART" id="SM00487">
    <property type="entry name" value="DEXDc"/>
    <property type="match status" value="1"/>
</dbReference>
<dbReference type="InterPro" id="IPR027417">
    <property type="entry name" value="P-loop_NTPase"/>
</dbReference>
<evidence type="ECO:0000256" key="2">
    <source>
        <dbReference type="ARBA" id="ARBA00022723"/>
    </source>
</evidence>
<name>A0A6J4TK07_9ACTN</name>
<evidence type="ECO:0000256" key="8">
    <source>
        <dbReference type="ARBA" id="ARBA00023235"/>
    </source>
</evidence>
<dbReference type="InterPro" id="IPR036388">
    <property type="entry name" value="WH-like_DNA-bd_sf"/>
</dbReference>
<keyword evidence="5 16" id="KW-0347">Helicase</keyword>
<dbReference type="PANTHER" id="PTHR13710:SF105">
    <property type="entry name" value="ATP-DEPENDENT DNA HELICASE Q1"/>
    <property type="match status" value="1"/>
</dbReference>
<keyword evidence="4" id="KW-0378">Hydrolase</keyword>
<evidence type="ECO:0000313" key="16">
    <source>
        <dbReference type="EMBL" id="CAA9524575.1"/>
    </source>
</evidence>
<dbReference type="SMART" id="SM00490">
    <property type="entry name" value="HELICc"/>
    <property type="match status" value="1"/>
</dbReference>
<keyword evidence="3" id="KW-0547">Nucleotide-binding</keyword>
<comment type="similarity">
    <text evidence="1">Belongs to the helicase family. RecQ subfamily.</text>
</comment>
<dbReference type="InterPro" id="IPR011545">
    <property type="entry name" value="DEAD/DEAH_box_helicase_dom"/>
</dbReference>
<evidence type="ECO:0000259" key="15">
    <source>
        <dbReference type="PROSITE" id="PS51194"/>
    </source>
</evidence>
<dbReference type="PROSITE" id="PS51194">
    <property type="entry name" value="HELICASE_CTER"/>
    <property type="match status" value="1"/>
</dbReference>
<dbReference type="InterPro" id="IPR001650">
    <property type="entry name" value="Helicase_C-like"/>
</dbReference>
<protein>
    <recommendedName>
        <fullName evidence="11">ATP-dependent DNA helicase RecQ</fullName>
        <ecNumber evidence="10">5.6.2.4</ecNumber>
    </recommendedName>
    <alternativeName>
        <fullName evidence="12">DNA 3'-5' helicase RecQ</fullName>
    </alternativeName>
</protein>
<evidence type="ECO:0000256" key="1">
    <source>
        <dbReference type="ARBA" id="ARBA00005446"/>
    </source>
</evidence>
<dbReference type="InterPro" id="IPR004589">
    <property type="entry name" value="DNA_helicase_ATP-dep_RecQ"/>
</dbReference>
<organism evidence="16">
    <name type="scientific">uncultured Thermoleophilia bacterium</name>
    <dbReference type="NCBI Taxonomy" id="1497501"/>
    <lineage>
        <taxon>Bacteria</taxon>
        <taxon>Bacillati</taxon>
        <taxon>Actinomycetota</taxon>
        <taxon>Thermoleophilia</taxon>
        <taxon>environmental samples</taxon>
    </lineage>
</organism>
<feature type="region of interest" description="Disordered" evidence="13">
    <location>
        <begin position="485"/>
        <end position="504"/>
    </location>
</feature>
<dbReference type="GO" id="GO:0009378">
    <property type="term" value="F:four-way junction helicase activity"/>
    <property type="evidence" value="ECO:0007669"/>
    <property type="project" value="TreeGrafter"/>
</dbReference>
<dbReference type="GO" id="GO:0046872">
    <property type="term" value="F:metal ion binding"/>
    <property type="evidence" value="ECO:0007669"/>
    <property type="project" value="UniProtKB-KW"/>
</dbReference>
<evidence type="ECO:0000256" key="13">
    <source>
        <dbReference type="SAM" id="MobiDB-lite"/>
    </source>
</evidence>
<evidence type="ECO:0000256" key="10">
    <source>
        <dbReference type="ARBA" id="ARBA00034808"/>
    </source>
</evidence>
<evidence type="ECO:0000256" key="3">
    <source>
        <dbReference type="ARBA" id="ARBA00022741"/>
    </source>
</evidence>
<sequence length="558" mass="60902">MPDPSPLELLHDCFGLRSFRAGQERVIDALQDGHDVVAIMPTGSGKSLTYQLTAQLLPGLTLVVSPLIALMKDQVRSLTARGIPAAAVSSAQGAARSERALERALSGRAKLLYVTPERLGNEAFMRRLADVRVSLVVVDEAHAIVEWGYDFRPSYLGVGAAVERLGRPPVLAVTATATPWVREDIVDRLGMRDPVVVVRGNDRPNLRLAVHRVVEERQDRHVLLDLLVGRGPDADRPGDRGVEPLTGSGIVYTSTVRAAEETAGWLREAGITSEAYHGRLPKRERDRRQEGFMDGSIRVVTATNAFGLGIDKPDVRFVVHRDVPPTLESYYQEAGRAGRDGEPARCVLIYRPGDTGRAAFHGGSATLTRDEVARGLHALEGGLSLRRPQLARAADLSAAAAARLVTALREAGVVREYRGRVSLTRAEVAPDDISLERDERRHAYDATRLEMMRAYAETDDCRRRFILNYLGEEFDPDRCGGCDVHDRREEPGGPDGGSEIPDGPYRLGDAVVHRVFGAGSVQRVTDDVVTVFFDQAGYKTLAVDLVEDAMLESVKGGS</sequence>
<proteinExistence type="inferred from homology"/>
<dbReference type="Gene3D" id="1.10.10.10">
    <property type="entry name" value="Winged helix-like DNA-binding domain superfamily/Winged helix DNA-binding domain"/>
    <property type="match status" value="1"/>
</dbReference>
<evidence type="ECO:0000259" key="14">
    <source>
        <dbReference type="PROSITE" id="PS51192"/>
    </source>
</evidence>
<dbReference type="GO" id="GO:0043138">
    <property type="term" value="F:3'-5' DNA helicase activity"/>
    <property type="evidence" value="ECO:0007669"/>
    <property type="project" value="UniProtKB-EC"/>
</dbReference>
<evidence type="ECO:0000256" key="11">
    <source>
        <dbReference type="ARBA" id="ARBA00044535"/>
    </source>
</evidence>
<keyword evidence="7" id="KW-0238">DNA-binding</keyword>
<keyword evidence="8" id="KW-0413">Isomerase</keyword>
<evidence type="ECO:0000256" key="7">
    <source>
        <dbReference type="ARBA" id="ARBA00023125"/>
    </source>
</evidence>
<evidence type="ECO:0000256" key="12">
    <source>
        <dbReference type="ARBA" id="ARBA00044550"/>
    </source>
</evidence>
<dbReference type="PROSITE" id="PS51192">
    <property type="entry name" value="HELICASE_ATP_BIND_1"/>
    <property type="match status" value="1"/>
</dbReference>
<gene>
    <name evidence="16" type="ORF">AVDCRST_MAG79-416</name>
</gene>
<evidence type="ECO:0000256" key="6">
    <source>
        <dbReference type="ARBA" id="ARBA00022840"/>
    </source>
</evidence>
<dbReference type="PANTHER" id="PTHR13710">
    <property type="entry name" value="DNA HELICASE RECQ FAMILY MEMBER"/>
    <property type="match status" value="1"/>
</dbReference>
<keyword evidence="6" id="KW-0067">ATP-binding</keyword>
<dbReference type="GO" id="GO:0005737">
    <property type="term" value="C:cytoplasm"/>
    <property type="evidence" value="ECO:0007669"/>
    <property type="project" value="TreeGrafter"/>
</dbReference>
<dbReference type="GO" id="GO:0003677">
    <property type="term" value="F:DNA binding"/>
    <property type="evidence" value="ECO:0007669"/>
    <property type="project" value="UniProtKB-KW"/>
</dbReference>
<feature type="domain" description="Helicase ATP-binding" evidence="14">
    <location>
        <begin position="27"/>
        <end position="195"/>
    </location>
</feature>
<dbReference type="InterPro" id="IPR014001">
    <property type="entry name" value="Helicase_ATP-bd"/>
</dbReference>
<evidence type="ECO:0000256" key="4">
    <source>
        <dbReference type="ARBA" id="ARBA00022801"/>
    </source>
</evidence>
<dbReference type="Gene3D" id="3.40.50.300">
    <property type="entry name" value="P-loop containing nucleotide triphosphate hydrolases"/>
    <property type="match status" value="2"/>
</dbReference>
<dbReference type="GO" id="GO:0006310">
    <property type="term" value="P:DNA recombination"/>
    <property type="evidence" value="ECO:0007669"/>
    <property type="project" value="InterPro"/>
</dbReference>
<comment type="catalytic activity">
    <reaction evidence="9">
        <text>Couples ATP hydrolysis with the unwinding of duplex DNA by translocating in the 3'-5' direction.</text>
        <dbReference type="EC" id="5.6.2.4"/>
    </reaction>
</comment>
<evidence type="ECO:0000256" key="5">
    <source>
        <dbReference type="ARBA" id="ARBA00022806"/>
    </source>
</evidence>
<dbReference type="GO" id="GO:0005524">
    <property type="term" value="F:ATP binding"/>
    <property type="evidence" value="ECO:0007669"/>
    <property type="project" value="UniProtKB-KW"/>
</dbReference>
<dbReference type="EMBL" id="CADCWC010000077">
    <property type="protein sequence ID" value="CAA9524575.1"/>
    <property type="molecule type" value="Genomic_DNA"/>
</dbReference>
<dbReference type="EC" id="5.6.2.4" evidence="10"/>
<dbReference type="Pfam" id="PF00271">
    <property type="entry name" value="Helicase_C"/>
    <property type="match status" value="1"/>
</dbReference>
<keyword evidence="2" id="KW-0479">Metal-binding</keyword>
<dbReference type="Pfam" id="PF00270">
    <property type="entry name" value="DEAD"/>
    <property type="match status" value="1"/>
</dbReference>
<accession>A0A6J4TK07</accession>
<dbReference type="SUPFAM" id="SSF52540">
    <property type="entry name" value="P-loop containing nucleoside triphosphate hydrolases"/>
    <property type="match status" value="1"/>
</dbReference>
<dbReference type="GO" id="GO:0005694">
    <property type="term" value="C:chromosome"/>
    <property type="evidence" value="ECO:0007669"/>
    <property type="project" value="TreeGrafter"/>
</dbReference>
<dbReference type="GO" id="GO:0006281">
    <property type="term" value="P:DNA repair"/>
    <property type="evidence" value="ECO:0007669"/>
    <property type="project" value="TreeGrafter"/>
</dbReference>
<dbReference type="AlphaFoldDB" id="A0A6J4TK07"/>
<dbReference type="InterPro" id="IPR032284">
    <property type="entry name" value="RecQ_Zn-bd"/>
</dbReference>
<dbReference type="CDD" id="cd17920">
    <property type="entry name" value="DEXHc_RecQ"/>
    <property type="match status" value="1"/>
</dbReference>